<keyword evidence="2 5" id="KW-0728">SH3 domain</keyword>
<dbReference type="CDD" id="cd11877">
    <property type="entry name" value="SH3_PIX"/>
    <property type="match status" value="1"/>
</dbReference>
<evidence type="ECO:0000313" key="10">
    <source>
        <dbReference type="Proteomes" id="UP001318040"/>
    </source>
</evidence>
<dbReference type="GO" id="GO:0030032">
    <property type="term" value="P:lamellipodium assembly"/>
    <property type="evidence" value="ECO:0007669"/>
    <property type="project" value="TreeGrafter"/>
</dbReference>
<protein>
    <submittedName>
        <fullName evidence="11">Rho guanine nucleotide exchange factor 7-like isoform X1</fullName>
    </submittedName>
</protein>
<dbReference type="Pfam" id="PF16523">
    <property type="entry name" value="betaPIX_CC"/>
    <property type="match status" value="1"/>
</dbReference>
<dbReference type="FunFam" id="1.20.900.10:FF:000016">
    <property type="entry name" value="Rho guanine nucleotide exchange factor 6"/>
    <property type="match status" value="1"/>
</dbReference>
<dbReference type="FunFam" id="2.30.30.40:FF:000072">
    <property type="entry name" value="Unconventional Myosin IB"/>
    <property type="match status" value="1"/>
</dbReference>
<dbReference type="PANTHER" id="PTHR46026:SF1">
    <property type="entry name" value="RHO-TYPE GUANINE NUCLEOTIDE EXCHANGE FACTOR, ISOFORM F"/>
    <property type="match status" value="1"/>
</dbReference>
<dbReference type="GO" id="GO:0005737">
    <property type="term" value="C:cytoplasm"/>
    <property type="evidence" value="ECO:0007669"/>
    <property type="project" value="TreeGrafter"/>
</dbReference>
<dbReference type="AlphaFoldDB" id="A0AAJ7U458"/>
<feature type="region of interest" description="Disordered" evidence="6">
    <location>
        <begin position="37"/>
        <end position="63"/>
    </location>
</feature>
<dbReference type="InterPro" id="IPR046376">
    <property type="entry name" value="PH_Cool_Pix"/>
</dbReference>
<dbReference type="CDD" id="cd01225">
    <property type="entry name" value="PH_Cool_Pix"/>
    <property type="match status" value="1"/>
</dbReference>
<dbReference type="PANTHER" id="PTHR46026">
    <property type="entry name" value="RHO-TYPE GUANINE NUCLEOTIDE EXCHANGE FACTOR, ISOFORM F"/>
    <property type="match status" value="1"/>
</dbReference>
<dbReference type="InterPro" id="IPR036028">
    <property type="entry name" value="SH3-like_dom_sf"/>
</dbReference>
<keyword evidence="10" id="KW-1185">Reference proteome</keyword>
<dbReference type="InterPro" id="IPR000219">
    <property type="entry name" value="DH_dom"/>
</dbReference>
<dbReference type="PROSITE" id="PS50003">
    <property type="entry name" value="PH_DOMAIN"/>
    <property type="match status" value="1"/>
</dbReference>
<dbReference type="Gene3D" id="2.30.30.40">
    <property type="entry name" value="SH3 Domains"/>
    <property type="match status" value="1"/>
</dbReference>
<evidence type="ECO:0000259" key="8">
    <source>
        <dbReference type="PROSITE" id="PS50003"/>
    </source>
</evidence>
<feature type="compositionally biased region" description="Polar residues" evidence="6">
    <location>
        <begin position="38"/>
        <end position="57"/>
    </location>
</feature>
<evidence type="ECO:0000259" key="7">
    <source>
        <dbReference type="PROSITE" id="PS50002"/>
    </source>
</evidence>
<dbReference type="CDD" id="cd00160">
    <property type="entry name" value="RhoGEF"/>
    <property type="match status" value="1"/>
</dbReference>
<evidence type="ECO:0000256" key="3">
    <source>
        <dbReference type="ARBA" id="ARBA00022658"/>
    </source>
</evidence>
<dbReference type="InterPro" id="IPR001849">
    <property type="entry name" value="PH_domain"/>
</dbReference>
<evidence type="ECO:0000256" key="2">
    <source>
        <dbReference type="ARBA" id="ARBA00022443"/>
    </source>
</evidence>
<dbReference type="Gene3D" id="2.30.29.30">
    <property type="entry name" value="Pleckstrin-homology domain (PH domain)/Phosphotyrosine-binding domain (PTB)"/>
    <property type="match status" value="1"/>
</dbReference>
<dbReference type="SMART" id="SM00325">
    <property type="entry name" value="RhoGEF"/>
    <property type="match status" value="1"/>
</dbReference>
<dbReference type="PROSITE" id="PS50002">
    <property type="entry name" value="SH3"/>
    <property type="match status" value="1"/>
</dbReference>
<evidence type="ECO:0000256" key="6">
    <source>
        <dbReference type="SAM" id="MobiDB-lite"/>
    </source>
</evidence>
<dbReference type="GO" id="GO:0030027">
    <property type="term" value="C:lamellipodium"/>
    <property type="evidence" value="ECO:0007669"/>
    <property type="project" value="UniProtKB-SubCell"/>
</dbReference>
<dbReference type="SUPFAM" id="SSF48065">
    <property type="entry name" value="DBL homology domain (DH-domain)"/>
    <property type="match status" value="1"/>
</dbReference>
<dbReference type="Pfam" id="PF07653">
    <property type="entry name" value="SH3_2"/>
    <property type="match status" value="1"/>
</dbReference>
<feature type="domain" description="SH3" evidence="7">
    <location>
        <begin position="118"/>
        <end position="177"/>
    </location>
</feature>
<dbReference type="SUPFAM" id="SSF50729">
    <property type="entry name" value="PH domain-like"/>
    <property type="match status" value="1"/>
</dbReference>
<proteinExistence type="predicted"/>
<dbReference type="PROSITE" id="PS00741">
    <property type="entry name" value="DH_1"/>
    <property type="match status" value="1"/>
</dbReference>
<evidence type="ECO:0000313" key="11">
    <source>
        <dbReference type="RefSeq" id="XP_032827973.1"/>
    </source>
</evidence>
<evidence type="ECO:0000259" key="9">
    <source>
        <dbReference type="PROSITE" id="PS50010"/>
    </source>
</evidence>
<feature type="region of interest" description="Disordered" evidence="6">
    <location>
        <begin position="176"/>
        <end position="195"/>
    </location>
</feature>
<dbReference type="Pfam" id="PF00621">
    <property type="entry name" value="RhoGEF"/>
    <property type="match status" value="1"/>
</dbReference>
<feature type="domain" description="DH" evidence="9">
    <location>
        <begin position="202"/>
        <end position="382"/>
    </location>
</feature>
<feature type="compositionally biased region" description="Low complexity" evidence="6">
    <location>
        <begin position="181"/>
        <end position="195"/>
    </location>
</feature>
<dbReference type="GO" id="GO:0005085">
    <property type="term" value="F:guanyl-nucleotide exchange factor activity"/>
    <property type="evidence" value="ECO:0007669"/>
    <property type="project" value="UniProtKB-KW"/>
</dbReference>
<sequence length="798" mass="89033">MGDWLLGDRISGHHMALQCECGGRECGAERAWAPGGANLTTAKRNPTGVQSSRTTATPGEERETRWVRRAGAAARASWVVRSVSTRRDAAAATTQPPATTTPLSHGHHQHLDMTESGGHTAVVRARFDFQRNNEDELSFSKGDVITVTRPEDGGWWEGTLGGRSGWFPSNYVRELKGNERPTSPKSKSSGKSVDSPISNKGYYNVVLQNIVETEREYWRELQHLLGTFLRPLHNSDKLSATDVSTLMGNLEDVCAFQQGLMQALEDCTKVPESQQTVGGCFMSLMNQMHGLYLAYCCNHPWAVRTLQEHSEVLGEFMESKGVSSPGLLMLTTSLSKPFMRLDKYPTLLKELERHMEDIHPDRNDIHGAMTAFKTLATQCREMRKRKELELQMMTEPIRGWEGEDMKALGSIVYMSQAVVQATGSEDRTERFLLLFPSVLVLLSASPRMSGFIFQGKFPLTGMSFTKMEDGDVYRNAFEINGNTMDRMLVWCQGPQEVQAWLEHLHRQSRTTPHGGASILKSTQSHSLPAPVLASATGKHADGASKLLPVNPGYRTLPLAGSHGSHGAHHVHLQTWGPLEPPKTAKPWSLSCLRPAPPLRPSAALIYKEELSRSPKTMKKLLPSRKTRKPSDEDFVRKSSAAALEEDTQILKVIEAYCTSGKTRQTLNSTWQATDLMHNHVLSDCELAGPEGMARHASLSRWDSADLLCNKDVAPQVLLPEEEKMIVEERKSNGQTVTEEKSLVDTVYALKDQIQELRQETRRLRHGLDEEAKSRKELEKILKRCLKVPNDASWDETNL</sequence>
<evidence type="ECO:0000256" key="4">
    <source>
        <dbReference type="ARBA" id="ARBA00023273"/>
    </source>
</evidence>
<dbReference type="InterPro" id="IPR001452">
    <property type="entry name" value="SH3_domain"/>
</dbReference>
<dbReference type="PROSITE" id="PS50010">
    <property type="entry name" value="DH_2"/>
    <property type="match status" value="1"/>
</dbReference>
<feature type="compositionally biased region" description="Low complexity" evidence="6">
    <location>
        <begin position="90"/>
        <end position="102"/>
    </location>
</feature>
<name>A0AAJ7U458_PETMA</name>
<comment type="subcellular location">
    <subcellularLocation>
        <location evidence="1">Cell projection</location>
        <location evidence="1">Lamellipodium</location>
    </subcellularLocation>
</comment>
<dbReference type="SUPFAM" id="SSF50044">
    <property type="entry name" value="SH3-domain"/>
    <property type="match status" value="1"/>
</dbReference>
<keyword evidence="3" id="KW-0344">Guanine-nucleotide releasing factor</keyword>
<dbReference type="Gene3D" id="1.20.5.390">
    <property type="entry name" value="L1 transposable element, trimerization domain"/>
    <property type="match status" value="1"/>
</dbReference>
<dbReference type="RefSeq" id="XP_032827973.1">
    <property type="nucleotide sequence ID" value="XM_032972082.1"/>
</dbReference>
<keyword evidence="4" id="KW-0966">Cell projection</keyword>
<gene>
    <name evidence="11" type="primary">LOC116952595</name>
</gene>
<reference evidence="11" key="1">
    <citation type="submission" date="2025-08" db="UniProtKB">
        <authorList>
            <consortium name="RefSeq"/>
        </authorList>
    </citation>
    <scope>IDENTIFICATION</scope>
    <source>
        <tissue evidence="11">Sperm</tissue>
    </source>
</reference>
<dbReference type="GeneID" id="116952595"/>
<accession>A0AAJ7U458</accession>
<feature type="region of interest" description="Disordered" evidence="6">
    <location>
        <begin position="84"/>
        <end position="111"/>
    </location>
</feature>
<dbReference type="InterPro" id="IPR001331">
    <property type="entry name" value="GDS_CDC24_CS"/>
</dbReference>
<dbReference type="Pfam" id="PF16614">
    <property type="entry name" value="RhoGEF67_u2"/>
    <property type="match status" value="1"/>
</dbReference>
<dbReference type="InterPro" id="IPR011993">
    <property type="entry name" value="PH-like_dom_sf"/>
</dbReference>
<dbReference type="InterPro" id="IPR035899">
    <property type="entry name" value="DBL_dom_sf"/>
</dbReference>
<dbReference type="Gene3D" id="1.20.900.10">
    <property type="entry name" value="Dbl homology (DH) domain"/>
    <property type="match status" value="1"/>
</dbReference>
<dbReference type="KEGG" id="pmrn:116952595"/>
<evidence type="ECO:0000256" key="1">
    <source>
        <dbReference type="ARBA" id="ARBA00004510"/>
    </source>
</evidence>
<dbReference type="SMART" id="SM00326">
    <property type="entry name" value="SH3"/>
    <property type="match status" value="1"/>
</dbReference>
<organism evidence="10 11">
    <name type="scientific">Petromyzon marinus</name>
    <name type="common">Sea lamprey</name>
    <dbReference type="NCBI Taxonomy" id="7757"/>
    <lineage>
        <taxon>Eukaryota</taxon>
        <taxon>Metazoa</taxon>
        <taxon>Chordata</taxon>
        <taxon>Craniata</taxon>
        <taxon>Vertebrata</taxon>
        <taxon>Cyclostomata</taxon>
        <taxon>Hyperoartia</taxon>
        <taxon>Petromyzontiformes</taxon>
        <taxon>Petromyzontidae</taxon>
        <taxon>Petromyzon</taxon>
    </lineage>
</organism>
<dbReference type="GO" id="GO:0035556">
    <property type="term" value="P:intracellular signal transduction"/>
    <property type="evidence" value="ECO:0007669"/>
    <property type="project" value="InterPro"/>
</dbReference>
<dbReference type="InterPro" id="IPR032409">
    <property type="entry name" value="GEF6/7_CC"/>
</dbReference>
<feature type="domain" description="PH" evidence="8">
    <location>
        <begin position="404"/>
        <end position="509"/>
    </location>
</feature>
<dbReference type="PRINTS" id="PR00452">
    <property type="entry name" value="SH3DOMAIN"/>
</dbReference>
<dbReference type="Proteomes" id="UP001318040">
    <property type="component" value="Chromosome 47"/>
</dbReference>
<evidence type="ECO:0000256" key="5">
    <source>
        <dbReference type="PROSITE-ProRule" id="PRU00192"/>
    </source>
</evidence>